<protein>
    <submittedName>
        <fullName evidence="1">Uncharacterized protein</fullName>
    </submittedName>
</protein>
<name>A0A397W1N5_9GLOM</name>
<dbReference type="AlphaFoldDB" id="A0A397W1N5"/>
<dbReference type="EMBL" id="QKWP01000059">
    <property type="protein sequence ID" value="RIB28654.1"/>
    <property type="molecule type" value="Genomic_DNA"/>
</dbReference>
<sequence length="151" mass="16856">MNIEKAEHEFVSLLDNKLLIVVGTYSVSKEKVFCFPSRFWGLAAKKALCGSSTIKEEILEKILEEKKREIIQLEQELTALGGPKYLGENPELEVLLTSNHHKASVFDKACVLEDADAVSGLILEDKPLDTRLGSDISFNIGGYKNVKEPEY</sequence>
<keyword evidence="2" id="KW-1185">Reference proteome</keyword>
<gene>
    <name evidence="1" type="ORF">C2G38_2028369</name>
</gene>
<evidence type="ECO:0000313" key="2">
    <source>
        <dbReference type="Proteomes" id="UP000266673"/>
    </source>
</evidence>
<dbReference type="Proteomes" id="UP000266673">
    <property type="component" value="Unassembled WGS sequence"/>
</dbReference>
<proteinExistence type="predicted"/>
<dbReference type="OrthoDB" id="262529at2759"/>
<accession>A0A397W1N5</accession>
<evidence type="ECO:0000313" key="1">
    <source>
        <dbReference type="EMBL" id="RIB28654.1"/>
    </source>
</evidence>
<reference evidence="1 2" key="1">
    <citation type="submission" date="2018-06" db="EMBL/GenBank/DDBJ databases">
        <title>Comparative genomics reveals the genomic features of Rhizophagus irregularis, R. cerebriforme, R. diaphanum and Gigaspora rosea, and their symbiotic lifestyle signature.</title>
        <authorList>
            <person name="Morin E."/>
            <person name="San Clemente H."/>
            <person name="Chen E.C.H."/>
            <person name="De La Providencia I."/>
            <person name="Hainaut M."/>
            <person name="Kuo A."/>
            <person name="Kohler A."/>
            <person name="Murat C."/>
            <person name="Tang N."/>
            <person name="Roy S."/>
            <person name="Loubradou J."/>
            <person name="Henrissat B."/>
            <person name="Grigoriev I.V."/>
            <person name="Corradi N."/>
            <person name="Roux C."/>
            <person name="Martin F.M."/>
        </authorList>
    </citation>
    <scope>NUCLEOTIDE SEQUENCE [LARGE SCALE GENOMIC DNA]</scope>
    <source>
        <strain evidence="1 2">DAOM 194757</strain>
    </source>
</reference>
<comment type="caution">
    <text evidence="1">The sequence shown here is derived from an EMBL/GenBank/DDBJ whole genome shotgun (WGS) entry which is preliminary data.</text>
</comment>
<organism evidence="1 2">
    <name type="scientific">Gigaspora rosea</name>
    <dbReference type="NCBI Taxonomy" id="44941"/>
    <lineage>
        <taxon>Eukaryota</taxon>
        <taxon>Fungi</taxon>
        <taxon>Fungi incertae sedis</taxon>
        <taxon>Mucoromycota</taxon>
        <taxon>Glomeromycotina</taxon>
        <taxon>Glomeromycetes</taxon>
        <taxon>Diversisporales</taxon>
        <taxon>Gigasporaceae</taxon>
        <taxon>Gigaspora</taxon>
    </lineage>
</organism>